<evidence type="ECO:0000313" key="14">
    <source>
        <dbReference type="EMBL" id="ADK84152.1"/>
    </source>
</evidence>
<dbReference type="InterPro" id="IPR036197">
    <property type="entry name" value="NarG-like_sf"/>
</dbReference>
<dbReference type="PROSITE" id="PS00198">
    <property type="entry name" value="4FE4S_FER_1"/>
    <property type="match status" value="2"/>
</dbReference>
<sequence length="557" mass="60442">MPNDNVTIVGLHLALTLFGLGMLFRLGAWLWRNVGDEARQAGAGARALAAVSGLLGTIFSAKVVTLVKALVLDVLLQQKVYKQDKLRWAAHICIYVGFMLLLIFHALQSVVSVAVFDDFQSTLNPYLFLRNFFGLVVLAGVGVAIYRRVTIKPIKAISGGADKIALTLLAVIMCSGVVLEGAKIISQRDFMRMNEDYGSLEGEELTALKAYWAKNFSVAFSGEELPSDEETLAAGAELHADSCASCHSEPNAAFMSYAAAQVMKPAAGALDRLDAPSLLYYLHYFACLLGLIYLPFSKFLHIITSPIAMVVSQVMDEKTAAPAAVALRRAIDLDACTHCGTCTLHCSVLASFQTMGNDGILPSEKLAAFRSLVAGDRLTDAQLFALRDANDICTRCHRCTDLCPVGINLQGLWTALSQELEHRGVVSTFVVARQAVSGLGRPGKGQAVKLARPEKSLVFQADKFRKCFECQTCTNSCPVVAAHAEPIKSLDLVPHQIMHALAMGMVDLAMGARMNYDCLTCYRCQEQCPQGVPITDILYELKNMGYQRVKSGLEDVA</sequence>
<evidence type="ECO:0000313" key="15">
    <source>
        <dbReference type="Proteomes" id="UP000009047"/>
    </source>
</evidence>
<name>E1QF16_DESB2</name>
<dbReference type="GO" id="GO:0046872">
    <property type="term" value="F:metal ion binding"/>
    <property type="evidence" value="ECO:0007669"/>
    <property type="project" value="UniProtKB-KW"/>
</dbReference>
<reference evidence="14 15" key="1">
    <citation type="journal article" date="2010" name="Stand. Genomic Sci.">
        <title>Complete genome sequence of Desulfarculus baarsii type strain (2st14).</title>
        <authorList>
            <person name="Sun H."/>
            <person name="Spring S."/>
            <person name="Lapidus A."/>
            <person name="Davenport K."/>
            <person name="Del Rio T.G."/>
            <person name="Tice H."/>
            <person name="Nolan M."/>
            <person name="Copeland A."/>
            <person name="Cheng J.F."/>
            <person name="Lucas S."/>
            <person name="Tapia R."/>
            <person name="Goodwin L."/>
            <person name="Pitluck S."/>
            <person name="Ivanova N."/>
            <person name="Pagani I."/>
            <person name="Mavromatis K."/>
            <person name="Ovchinnikova G."/>
            <person name="Pati A."/>
            <person name="Chen A."/>
            <person name="Palaniappan K."/>
            <person name="Hauser L."/>
            <person name="Chang Y.J."/>
            <person name="Jeffries C.D."/>
            <person name="Detter J.C."/>
            <person name="Han C."/>
            <person name="Rohde M."/>
            <person name="Brambilla E."/>
            <person name="Goker M."/>
            <person name="Woyke T."/>
            <person name="Bristow J."/>
            <person name="Eisen J.A."/>
            <person name="Markowitz V."/>
            <person name="Hugenholtz P."/>
            <person name="Kyrpides N.C."/>
            <person name="Klenk H.P."/>
            <person name="Land M."/>
        </authorList>
    </citation>
    <scope>NUCLEOTIDE SEQUENCE [LARGE SCALE GENOMIC DNA]</scope>
    <source>
        <strain evidence="15">ATCC 33931 / DSM 2075 / LMG 7858 / VKM B-1802 / 2st14</strain>
    </source>
</reference>
<dbReference type="PROSITE" id="PS51007">
    <property type="entry name" value="CYTC"/>
    <property type="match status" value="1"/>
</dbReference>
<evidence type="ECO:0000256" key="1">
    <source>
        <dbReference type="ARBA" id="ARBA00004651"/>
    </source>
</evidence>
<evidence type="ECO:0000256" key="3">
    <source>
        <dbReference type="ARBA" id="ARBA00022692"/>
    </source>
</evidence>
<evidence type="ECO:0000256" key="7">
    <source>
        <dbReference type="ARBA" id="ARBA00023004"/>
    </source>
</evidence>
<keyword evidence="10" id="KW-0349">Heme</keyword>
<feature type="domain" description="4Fe-4S ferredoxin-type" evidence="13">
    <location>
        <begin position="510"/>
        <end position="538"/>
    </location>
</feature>
<dbReference type="InterPro" id="IPR017900">
    <property type="entry name" value="4Fe4S_Fe_S_CS"/>
</dbReference>
<keyword evidence="4 10" id="KW-0479">Metal-binding</keyword>
<organism evidence="14 15">
    <name type="scientific">Desulfarculus baarsii (strain ATCC 33931 / DSM 2075 / LMG 7858 / VKM B-1802 / 2st14)</name>
    <dbReference type="NCBI Taxonomy" id="644282"/>
    <lineage>
        <taxon>Bacteria</taxon>
        <taxon>Pseudomonadati</taxon>
        <taxon>Thermodesulfobacteriota</taxon>
        <taxon>Desulfarculia</taxon>
        <taxon>Desulfarculales</taxon>
        <taxon>Desulfarculaceae</taxon>
        <taxon>Desulfarculus</taxon>
    </lineage>
</organism>
<dbReference type="PANTHER" id="PTHR43255:SF2">
    <property type="entry name" value="HETERODISULFIDE REDUCTASE RELATED PROTEIN"/>
    <property type="match status" value="1"/>
</dbReference>
<dbReference type="GO" id="GO:0020037">
    <property type="term" value="F:heme binding"/>
    <property type="evidence" value="ECO:0007669"/>
    <property type="project" value="InterPro"/>
</dbReference>
<dbReference type="GO" id="GO:0051536">
    <property type="term" value="F:iron-sulfur cluster binding"/>
    <property type="evidence" value="ECO:0007669"/>
    <property type="project" value="UniProtKB-KW"/>
</dbReference>
<keyword evidence="15" id="KW-1185">Reference proteome</keyword>
<feature type="transmembrane region" description="Helical" evidence="11">
    <location>
        <begin position="127"/>
        <end position="146"/>
    </location>
</feature>
<dbReference type="PROSITE" id="PS51379">
    <property type="entry name" value="4FE4S_FER_2"/>
    <property type="match status" value="4"/>
</dbReference>
<keyword evidence="2" id="KW-1003">Cell membrane</keyword>
<evidence type="ECO:0000259" key="13">
    <source>
        <dbReference type="PROSITE" id="PS51379"/>
    </source>
</evidence>
<feature type="domain" description="4Fe-4S ferredoxin-type" evidence="13">
    <location>
        <begin position="327"/>
        <end position="358"/>
    </location>
</feature>
<feature type="transmembrane region" description="Helical" evidence="11">
    <location>
        <begin position="51"/>
        <end position="76"/>
    </location>
</feature>
<dbReference type="Proteomes" id="UP000009047">
    <property type="component" value="Chromosome"/>
</dbReference>
<evidence type="ECO:0000256" key="8">
    <source>
        <dbReference type="ARBA" id="ARBA00023014"/>
    </source>
</evidence>
<evidence type="ECO:0000256" key="4">
    <source>
        <dbReference type="ARBA" id="ARBA00022723"/>
    </source>
</evidence>
<accession>E1QF16</accession>
<dbReference type="EMBL" id="CP002085">
    <property type="protein sequence ID" value="ADK84152.1"/>
    <property type="molecule type" value="Genomic_DNA"/>
</dbReference>
<comment type="subcellular location">
    <subcellularLocation>
        <location evidence="1">Cell membrane</location>
        <topology evidence="1">Multi-pass membrane protein</topology>
    </subcellularLocation>
</comment>
<dbReference type="Gene3D" id="1.20.950.20">
    <property type="entry name" value="Transmembrane di-heme cytochromes, Chain C"/>
    <property type="match status" value="2"/>
</dbReference>
<dbReference type="InterPro" id="IPR009051">
    <property type="entry name" value="Helical_ferredxn"/>
</dbReference>
<dbReference type="AlphaFoldDB" id="E1QF16"/>
<dbReference type="GO" id="GO:0005886">
    <property type="term" value="C:plasma membrane"/>
    <property type="evidence" value="ECO:0007669"/>
    <property type="project" value="UniProtKB-SubCell"/>
</dbReference>
<dbReference type="RefSeq" id="WP_013257607.1">
    <property type="nucleotide sequence ID" value="NC_014365.1"/>
</dbReference>
<keyword evidence="7 10" id="KW-0408">Iron</keyword>
<protein>
    <submittedName>
        <fullName evidence="14">4Fe-4S ferredoxin iron-sulfur binding domain protein</fullName>
    </submittedName>
</protein>
<feature type="transmembrane region" description="Helical" evidence="11">
    <location>
        <begin position="7"/>
        <end position="31"/>
    </location>
</feature>
<dbReference type="GO" id="GO:0016491">
    <property type="term" value="F:oxidoreductase activity"/>
    <property type="evidence" value="ECO:0007669"/>
    <property type="project" value="UniProtKB-KW"/>
</dbReference>
<dbReference type="Pfam" id="PF13183">
    <property type="entry name" value="Fer4_8"/>
    <property type="match status" value="2"/>
</dbReference>
<feature type="domain" description="4Fe-4S ferredoxin-type" evidence="13">
    <location>
        <begin position="457"/>
        <end position="487"/>
    </location>
</feature>
<dbReference type="SUPFAM" id="SSF46548">
    <property type="entry name" value="alpha-helical ferredoxin"/>
    <property type="match status" value="2"/>
</dbReference>
<dbReference type="eggNOG" id="COG2181">
    <property type="taxonomic scope" value="Bacteria"/>
</dbReference>
<dbReference type="HOGENOM" id="CLU_017651_0_0_7"/>
<evidence type="ECO:0000256" key="6">
    <source>
        <dbReference type="ARBA" id="ARBA00023002"/>
    </source>
</evidence>
<gene>
    <name evidence="14" type="ordered locus">Deba_0780</name>
</gene>
<keyword evidence="8" id="KW-0411">Iron-sulfur</keyword>
<dbReference type="SUPFAM" id="SSF103501">
    <property type="entry name" value="Respiratory nitrate reductase 1 gamma chain"/>
    <property type="match status" value="2"/>
</dbReference>
<feature type="domain" description="Cytochrome c" evidence="12">
    <location>
        <begin position="230"/>
        <end position="377"/>
    </location>
</feature>
<dbReference type="InterPro" id="IPR009056">
    <property type="entry name" value="Cyt_c-like_dom"/>
</dbReference>
<feature type="transmembrane region" description="Helical" evidence="11">
    <location>
        <begin position="88"/>
        <end position="107"/>
    </location>
</feature>
<evidence type="ECO:0000256" key="11">
    <source>
        <dbReference type="SAM" id="Phobius"/>
    </source>
</evidence>
<feature type="transmembrane region" description="Helical" evidence="11">
    <location>
        <begin position="166"/>
        <end position="185"/>
    </location>
</feature>
<dbReference type="Gene3D" id="1.10.1060.10">
    <property type="entry name" value="Alpha-helical ferredoxin"/>
    <property type="match status" value="2"/>
</dbReference>
<evidence type="ECO:0000256" key="5">
    <source>
        <dbReference type="ARBA" id="ARBA00022989"/>
    </source>
</evidence>
<dbReference type="PANTHER" id="PTHR43255">
    <property type="entry name" value="IRON-SULFUR-BINDING OXIDOREDUCTASE FADF-RELATED-RELATED"/>
    <property type="match status" value="1"/>
</dbReference>
<proteinExistence type="predicted"/>
<dbReference type="InterPro" id="IPR051460">
    <property type="entry name" value="HdrC_iron-sulfur_subunit"/>
</dbReference>
<dbReference type="Pfam" id="PF02665">
    <property type="entry name" value="Nitrate_red_gam"/>
    <property type="match status" value="1"/>
</dbReference>
<evidence type="ECO:0000259" key="12">
    <source>
        <dbReference type="PROSITE" id="PS51007"/>
    </source>
</evidence>
<keyword evidence="6" id="KW-0560">Oxidoreductase</keyword>
<evidence type="ECO:0000256" key="10">
    <source>
        <dbReference type="PROSITE-ProRule" id="PRU00433"/>
    </source>
</evidence>
<dbReference type="InterPro" id="IPR023234">
    <property type="entry name" value="NarG-like_domain"/>
</dbReference>
<dbReference type="eggNOG" id="COG1150">
    <property type="taxonomic scope" value="Bacteria"/>
</dbReference>
<keyword evidence="9 11" id="KW-0472">Membrane</keyword>
<dbReference type="GO" id="GO:0009055">
    <property type="term" value="F:electron transfer activity"/>
    <property type="evidence" value="ECO:0007669"/>
    <property type="project" value="InterPro"/>
</dbReference>
<dbReference type="InterPro" id="IPR017896">
    <property type="entry name" value="4Fe4S_Fe-S-bd"/>
</dbReference>
<keyword evidence="5 11" id="KW-1133">Transmembrane helix</keyword>
<keyword evidence="3 11" id="KW-0812">Transmembrane</keyword>
<dbReference type="KEGG" id="dbr:Deba_0780"/>
<evidence type="ECO:0000256" key="2">
    <source>
        <dbReference type="ARBA" id="ARBA00022475"/>
    </source>
</evidence>
<feature type="domain" description="4Fe-4S ferredoxin-type" evidence="13">
    <location>
        <begin position="383"/>
        <end position="412"/>
    </location>
</feature>
<evidence type="ECO:0000256" key="9">
    <source>
        <dbReference type="ARBA" id="ARBA00023136"/>
    </source>
</evidence>
<dbReference type="STRING" id="644282.Deba_0780"/>